<dbReference type="GO" id="GO:0046872">
    <property type="term" value="F:metal ion binding"/>
    <property type="evidence" value="ECO:0007669"/>
    <property type="project" value="UniProtKB-KW"/>
</dbReference>
<sequence length="141" mass="14643">MHNNERLIILTNDDGVRSPGLVAAASALAPLGRVLVTAPREQQSGAGRSMLKSSDSNIECVSKTIDGVNWDLYSIGGTPAQVVQRGCFVVSDRLPDLVVSGINYGENLGADLTISGTVGAAWEAASYGVPALAVSLQTDMN</sequence>
<protein>
    <recommendedName>
        <fullName evidence="4">Survival protein SurE-like phosphatase/nucleotidase domain-containing protein</fullName>
    </recommendedName>
</protein>
<dbReference type="GO" id="GO:0008252">
    <property type="term" value="F:nucleotidase activity"/>
    <property type="evidence" value="ECO:0007669"/>
    <property type="project" value="InterPro"/>
</dbReference>
<name>A0A382L385_9ZZZZ</name>
<dbReference type="InterPro" id="IPR030048">
    <property type="entry name" value="SurE"/>
</dbReference>
<dbReference type="AlphaFoldDB" id="A0A382L385"/>
<evidence type="ECO:0000259" key="4">
    <source>
        <dbReference type="Pfam" id="PF01975"/>
    </source>
</evidence>
<evidence type="ECO:0000256" key="3">
    <source>
        <dbReference type="ARBA" id="ARBA00022801"/>
    </source>
</evidence>
<dbReference type="InterPro" id="IPR002828">
    <property type="entry name" value="SurE-like_Pase/nucleotidase"/>
</dbReference>
<dbReference type="Gene3D" id="3.40.1210.10">
    <property type="entry name" value="Survival protein SurE-like phosphatase/nucleotidase"/>
    <property type="match status" value="1"/>
</dbReference>
<dbReference type="PANTHER" id="PTHR30457">
    <property type="entry name" value="5'-NUCLEOTIDASE SURE"/>
    <property type="match status" value="1"/>
</dbReference>
<keyword evidence="3" id="KW-0378">Hydrolase</keyword>
<dbReference type="SUPFAM" id="SSF64167">
    <property type="entry name" value="SurE-like"/>
    <property type="match status" value="1"/>
</dbReference>
<dbReference type="EMBL" id="UINC01084006">
    <property type="protein sequence ID" value="SVC30255.1"/>
    <property type="molecule type" value="Genomic_DNA"/>
</dbReference>
<dbReference type="PANTHER" id="PTHR30457:SF0">
    <property type="entry name" value="PHOSPHATASE, PUTATIVE (AFU_ORTHOLOGUE AFUA_4G01070)-RELATED"/>
    <property type="match status" value="1"/>
</dbReference>
<reference evidence="5" key="1">
    <citation type="submission" date="2018-05" db="EMBL/GenBank/DDBJ databases">
        <authorList>
            <person name="Lanie J.A."/>
            <person name="Ng W.-L."/>
            <person name="Kazmierczak K.M."/>
            <person name="Andrzejewski T.M."/>
            <person name="Davidsen T.M."/>
            <person name="Wayne K.J."/>
            <person name="Tettelin H."/>
            <person name="Glass J.I."/>
            <person name="Rusch D."/>
            <person name="Podicherti R."/>
            <person name="Tsui H.-C.T."/>
            <person name="Winkler M.E."/>
        </authorList>
    </citation>
    <scope>NUCLEOTIDE SEQUENCE</scope>
</reference>
<dbReference type="Pfam" id="PF01975">
    <property type="entry name" value="SurE"/>
    <property type="match status" value="1"/>
</dbReference>
<comment type="similarity">
    <text evidence="1">Belongs to the SurE nucleotidase family.</text>
</comment>
<feature type="domain" description="Survival protein SurE-like phosphatase/nucleotidase" evidence="4">
    <location>
        <begin position="8"/>
        <end position="138"/>
    </location>
</feature>
<proteinExistence type="inferred from homology"/>
<dbReference type="InterPro" id="IPR036523">
    <property type="entry name" value="SurE-like_sf"/>
</dbReference>
<evidence type="ECO:0000256" key="1">
    <source>
        <dbReference type="ARBA" id="ARBA00011062"/>
    </source>
</evidence>
<keyword evidence="2" id="KW-0479">Metal-binding</keyword>
<accession>A0A382L385</accession>
<feature type="non-terminal residue" evidence="5">
    <location>
        <position position="141"/>
    </location>
</feature>
<evidence type="ECO:0000256" key="2">
    <source>
        <dbReference type="ARBA" id="ARBA00022723"/>
    </source>
</evidence>
<organism evidence="5">
    <name type="scientific">marine metagenome</name>
    <dbReference type="NCBI Taxonomy" id="408172"/>
    <lineage>
        <taxon>unclassified sequences</taxon>
        <taxon>metagenomes</taxon>
        <taxon>ecological metagenomes</taxon>
    </lineage>
</organism>
<gene>
    <name evidence="5" type="ORF">METZ01_LOCUS283109</name>
</gene>
<evidence type="ECO:0000313" key="5">
    <source>
        <dbReference type="EMBL" id="SVC30255.1"/>
    </source>
</evidence>